<evidence type="ECO:0000313" key="1">
    <source>
        <dbReference type="EMBL" id="PIA27685.1"/>
    </source>
</evidence>
<name>A0A2G5C8T1_AQUCA</name>
<protein>
    <submittedName>
        <fullName evidence="1">Uncharacterized protein</fullName>
    </submittedName>
</protein>
<evidence type="ECO:0000313" key="2">
    <source>
        <dbReference type="Proteomes" id="UP000230069"/>
    </source>
</evidence>
<sequence>MVCMGMLWHVVYKMRIDTNEWGEPDKEGRRALDKAINIHAGYYIPNMYKDGHDMPDAFIVNMINALEHSFDMSKLAEDYLIGLVKAIWREWTSPPSAARPPVCKLPSLEYLDYLELLVDDENLMKTIINEVFKMDRVDDNYISHHVKAAWRNHKKELRNKYIKDKDPATVKAFSPSPFVTYEDWLQFVDMCTSSEYKALCARNAAIRLKKEVPSKLDTCNMTGIYPETAKEGNVTCDAEVGKNEADIAFYSKNKKQKTVKVPNTTGKIHEIVRWDPRSSGDDNFLEFSE</sequence>
<dbReference type="OrthoDB" id="1938530at2759"/>
<organism evidence="1 2">
    <name type="scientific">Aquilegia coerulea</name>
    <name type="common">Rocky mountain columbine</name>
    <dbReference type="NCBI Taxonomy" id="218851"/>
    <lineage>
        <taxon>Eukaryota</taxon>
        <taxon>Viridiplantae</taxon>
        <taxon>Streptophyta</taxon>
        <taxon>Embryophyta</taxon>
        <taxon>Tracheophyta</taxon>
        <taxon>Spermatophyta</taxon>
        <taxon>Magnoliopsida</taxon>
        <taxon>Ranunculales</taxon>
        <taxon>Ranunculaceae</taxon>
        <taxon>Thalictroideae</taxon>
        <taxon>Aquilegia</taxon>
    </lineage>
</organism>
<dbReference type="AlphaFoldDB" id="A0A2G5C8T1"/>
<keyword evidence="2" id="KW-1185">Reference proteome</keyword>
<dbReference type="EMBL" id="KZ305093">
    <property type="protein sequence ID" value="PIA27685.1"/>
    <property type="molecule type" value="Genomic_DNA"/>
</dbReference>
<gene>
    <name evidence="1" type="ORF">AQUCO_07600093v1</name>
</gene>
<proteinExistence type="predicted"/>
<accession>A0A2G5C8T1</accession>
<dbReference type="Proteomes" id="UP000230069">
    <property type="component" value="Unassembled WGS sequence"/>
</dbReference>
<reference evidence="1 2" key="1">
    <citation type="submission" date="2017-09" db="EMBL/GenBank/DDBJ databases">
        <title>WGS assembly of Aquilegia coerulea Goldsmith.</title>
        <authorList>
            <person name="Hodges S."/>
            <person name="Kramer E."/>
            <person name="Nordborg M."/>
            <person name="Tomkins J."/>
            <person name="Borevitz J."/>
            <person name="Derieg N."/>
            <person name="Yan J."/>
            <person name="Mihaltcheva S."/>
            <person name="Hayes R.D."/>
            <person name="Rokhsar D."/>
        </authorList>
    </citation>
    <scope>NUCLEOTIDE SEQUENCE [LARGE SCALE GENOMIC DNA]</scope>
    <source>
        <strain evidence="2">cv. Goldsmith</strain>
    </source>
</reference>
<dbReference type="InParanoid" id="A0A2G5C8T1"/>